<keyword evidence="2" id="KW-1185">Reference proteome</keyword>
<organism evidence="1 2">
    <name type="scientific">Stakelama sediminis</name>
    <dbReference type="NCBI Taxonomy" id="463200"/>
    <lineage>
        <taxon>Bacteria</taxon>
        <taxon>Pseudomonadati</taxon>
        <taxon>Pseudomonadota</taxon>
        <taxon>Alphaproteobacteria</taxon>
        <taxon>Sphingomonadales</taxon>
        <taxon>Sphingomonadaceae</taxon>
        <taxon>Stakelama</taxon>
    </lineage>
</organism>
<sequence length="213" mass="22982">MNMFNTKPAASLSSGLLARKGQARPAMRPQGFVGMTHETLEDLGWNDMGDHAPIDHVATPLTPSVPAPTAQEAPPPVLRQRERLDHEFGGLTPMDGATSTSDLVDIHEATEMPVAADPVQPAPVVEPQLAAPDAVRGVSLNTAKRLRKETTKKRGKAAFTLRLDSERHLRLRLASAVCNQSAQNLVTQALDAFLENMPEVDDLMDQLATGQGR</sequence>
<reference evidence="1 2" key="1">
    <citation type="submission" date="2020-08" db="EMBL/GenBank/DDBJ databases">
        <title>Genomic Encyclopedia of Type Strains, Phase IV (KMG-IV): sequencing the most valuable type-strain genomes for metagenomic binning, comparative biology and taxonomic classification.</title>
        <authorList>
            <person name="Goeker M."/>
        </authorList>
    </citation>
    <scope>NUCLEOTIDE SEQUENCE [LARGE SCALE GENOMIC DNA]</scope>
    <source>
        <strain evidence="1 2">DSM 27203</strain>
    </source>
</reference>
<protein>
    <submittedName>
        <fullName evidence="1">Uncharacterized protein</fullName>
    </submittedName>
</protein>
<gene>
    <name evidence="1" type="ORF">FHR23_000149</name>
</gene>
<name>A0A840YUH5_9SPHN</name>
<comment type="caution">
    <text evidence="1">The sequence shown here is derived from an EMBL/GenBank/DDBJ whole genome shotgun (WGS) entry which is preliminary data.</text>
</comment>
<accession>A0A840YUH5</accession>
<evidence type="ECO:0000313" key="1">
    <source>
        <dbReference type="EMBL" id="MBB5717242.1"/>
    </source>
</evidence>
<dbReference type="Proteomes" id="UP000554342">
    <property type="component" value="Unassembled WGS sequence"/>
</dbReference>
<proteinExistence type="predicted"/>
<evidence type="ECO:0000313" key="2">
    <source>
        <dbReference type="Proteomes" id="UP000554342"/>
    </source>
</evidence>
<dbReference type="RefSeq" id="WP_184001038.1">
    <property type="nucleotide sequence ID" value="NZ_BAABIF010000004.1"/>
</dbReference>
<dbReference type="AlphaFoldDB" id="A0A840YUH5"/>
<dbReference type="EMBL" id="JACIJI010000001">
    <property type="protein sequence ID" value="MBB5717242.1"/>
    <property type="molecule type" value="Genomic_DNA"/>
</dbReference>